<dbReference type="InterPro" id="IPR050570">
    <property type="entry name" value="Cell_wall_metabolism_enzyme"/>
</dbReference>
<gene>
    <name evidence="4" type="ORF">LPTSP3_g29460</name>
</gene>
<dbReference type="Proteomes" id="UP000245263">
    <property type="component" value="Chromosome 1"/>
</dbReference>
<accession>A0ABN6KLJ2</accession>
<proteinExistence type="predicted"/>
<dbReference type="Gene3D" id="2.70.70.10">
    <property type="entry name" value="Glucose Permease (Domain IIA)"/>
    <property type="match status" value="1"/>
</dbReference>
<organism evidence="4 5">
    <name type="scientific">Leptospira kobayashii</name>
    <dbReference type="NCBI Taxonomy" id="1917830"/>
    <lineage>
        <taxon>Bacteria</taxon>
        <taxon>Pseudomonadati</taxon>
        <taxon>Spirochaetota</taxon>
        <taxon>Spirochaetia</taxon>
        <taxon>Leptospirales</taxon>
        <taxon>Leptospiraceae</taxon>
        <taxon>Leptospira</taxon>
    </lineage>
</organism>
<dbReference type="Pfam" id="PF08239">
    <property type="entry name" value="SH3_3"/>
    <property type="match status" value="2"/>
</dbReference>
<dbReference type="PROSITE" id="PS50002">
    <property type="entry name" value="SH3"/>
    <property type="match status" value="1"/>
</dbReference>
<feature type="domain" description="SH3" evidence="2">
    <location>
        <begin position="90"/>
        <end position="172"/>
    </location>
</feature>
<evidence type="ECO:0000259" key="2">
    <source>
        <dbReference type="PROSITE" id="PS50002"/>
    </source>
</evidence>
<evidence type="ECO:0000313" key="4">
    <source>
        <dbReference type="EMBL" id="BDA80016.1"/>
    </source>
</evidence>
<evidence type="ECO:0000313" key="5">
    <source>
        <dbReference type="Proteomes" id="UP000245263"/>
    </source>
</evidence>
<evidence type="ECO:0000259" key="3">
    <source>
        <dbReference type="PROSITE" id="PS51781"/>
    </source>
</evidence>
<dbReference type="InterPro" id="IPR016047">
    <property type="entry name" value="M23ase_b-sheet_dom"/>
</dbReference>
<evidence type="ECO:0008006" key="6">
    <source>
        <dbReference type="Google" id="ProtNLM"/>
    </source>
</evidence>
<dbReference type="SMART" id="SM00287">
    <property type="entry name" value="SH3b"/>
    <property type="match status" value="2"/>
</dbReference>
<keyword evidence="5" id="KW-1185">Reference proteome</keyword>
<dbReference type="EMBL" id="AP025028">
    <property type="protein sequence ID" value="BDA80016.1"/>
    <property type="molecule type" value="Genomic_DNA"/>
</dbReference>
<dbReference type="PANTHER" id="PTHR21666">
    <property type="entry name" value="PEPTIDASE-RELATED"/>
    <property type="match status" value="1"/>
</dbReference>
<protein>
    <recommendedName>
        <fullName evidence="6">Peptidase, M23 family</fullName>
    </recommendedName>
</protein>
<sequence>MNKKTEILSLVLFLITCFPLLSQSSIDNKAKDKQDALLQKDKANREKILAKYYQFYSKLKDRYPGLNFQELPVDPSLARDVIEHNDSPGGQIKKAKSIFAYSAENYLLKSEPNPLPKFNTDTKLLRGEKIEVVLVLKNDGPDKKDQPNWCLVRTNSKKEGYIPSEYLSSVALSKEDSPEKKLASLKPPSTRAFAFPENLKASKKSRAAEQPFFDPVTGEMTENVPEFTEIPGKEQIGVTETVNLEPEPKTTDKLKGKFFWVNASSLNVRENPEVNSYIVDRLTKGIKITVIQSTNYEDNIDGISAAWHQVESGYQKGWVFGGYLSSSEVQSYDSSSNSDFPSFPQENPDELKPGEKRYVRAASLRLRDEPNEYGTVIASIPGDEKLRIIDSKNEIETIGGTRSKWIYVNWDDQWEGWVFGGFVSKDKGQLVDNDDISKYFQIPIDNDRYVSSNFGTRVDPVTGKVGAFHSGVDLPAPVGTAIRAVSDGKVWKTITTTGGYGVLTILSHKNNVYTYYAHQNQRKIAEGDVVRSGDIIGEVGNTGKSTGPHLHFEVRKGPQQQALDPSAYLPK</sequence>
<dbReference type="InterPro" id="IPR003646">
    <property type="entry name" value="SH3-like_bac-type"/>
</dbReference>
<feature type="domain" description="SH3b" evidence="3">
    <location>
        <begin position="256"/>
        <end position="328"/>
    </location>
</feature>
<evidence type="ECO:0000256" key="1">
    <source>
        <dbReference type="ARBA" id="ARBA00022443"/>
    </source>
</evidence>
<dbReference type="PROSITE" id="PS51781">
    <property type="entry name" value="SH3B"/>
    <property type="match status" value="2"/>
</dbReference>
<feature type="domain" description="SH3b" evidence="3">
    <location>
        <begin position="354"/>
        <end position="427"/>
    </location>
</feature>
<dbReference type="InterPro" id="IPR011055">
    <property type="entry name" value="Dup_hybrid_motif"/>
</dbReference>
<dbReference type="PANTHER" id="PTHR21666:SF290">
    <property type="entry name" value="PEPTIDASE M23 DOMAIN PROTEIN"/>
    <property type="match status" value="1"/>
</dbReference>
<dbReference type="Gene3D" id="2.30.30.40">
    <property type="entry name" value="SH3 Domains"/>
    <property type="match status" value="3"/>
</dbReference>
<dbReference type="CDD" id="cd12797">
    <property type="entry name" value="M23_peptidase"/>
    <property type="match status" value="1"/>
</dbReference>
<dbReference type="Pfam" id="PF07653">
    <property type="entry name" value="SH3_2"/>
    <property type="match status" value="1"/>
</dbReference>
<dbReference type="InterPro" id="IPR001452">
    <property type="entry name" value="SH3_domain"/>
</dbReference>
<dbReference type="RefSeq" id="WP_242935228.1">
    <property type="nucleotide sequence ID" value="NZ_AP025028.1"/>
</dbReference>
<keyword evidence="1" id="KW-0728">SH3 domain</keyword>
<dbReference type="Pfam" id="PF01551">
    <property type="entry name" value="Peptidase_M23"/>
    <property type="match status" value="1"/>
</dbReference>
<name>A0ABN6KLJ2_9LEPT</name>
<reference evidence="4 5" key="1">
    <citation type="submission" date="2021-08" db="EMBL/GenBank/DDBJ databases">
        <title>Complete genome sequence of Leptospira kobayashii strain E30.</title>
        <authorList>
            <person name="Nakao R."/>
            <person name="Nakamura S."/>
            <person name="Masuzawa T."/>
            <person name="Koizumi N."/>
        </authorList>
    </citation>
    <scope>NUCLEOTIDE SEQUENCE [LARGE SCALE GENOMIC DNA]</scope>
    <source>
        <strain evidence="4 5">E30</strain>
    </source>
</reference>
<dbReference type="SUPFAM" id="SSF51261">
    <property type="entry name" value="Duplicated hybrid motif"/>
    <property type="match status" value="1"/>
</dbReference>